<gene>
    <name evidence="3" type="ordered locus">Pedsa_2671</name>
</gene>
<dbReference type="HOGENOM" id="CLU_106289_0_1_10"/>
<evidence type="ECO:0000256" key="1">
    <source>
        <dbReference type="SAM" id="SignalP"/>
    </source>
</evidence>
<sequence>MLKTKNIIIAVLFLLLSQAGKAQETGSVQEVKDPLIDSLIKRRIELNKGVSQSGTPLVLTGYRVQIFFGPNRKEAYDVQAKFKTLYPEHNTYISYTQPNYRVKVGDFRSRMEAQQLMSSLRPIFRTLFIFRERINPEKVDQ</sequence>
<evidence type="ECO:0000313" key="3">
    <source>
        <dbReference type="EMBL" id="ADY53213.1"/>
    </source>
</evidence>
<feature type="chain" id="PRO_5003259982" evidence="1">
    <location>
        <begin position="23"/>
        <end position="141"/>
    </location>
</feature>
<dbReference type="Proteomes" id="UP000000310">
    <property type="component" value="Chromosome"/>
</dbReference>
<evidence type="ECO:0000313" key="4">
    <source>
        <dbReference type="Proteomes" id="UP000000310"/>
    </source>
</evidence>
<dbReference type="AlphaFoldDB" id="F0S699"/>
<dbReference type="InterPro" id="IPR036680">
    <property type="entry name" value="SPOR-like_sf"/>
</dbReference>
<dbReference type="eggNOG" id="ENOG5033834">
    <property type="taxonomic scope" value="Bacteria"/>
</dbReference>
<dbReference type="RefSeq" id="WP_013633698.1">
    <property type="nucleotide sequence ID" value="NC_015177.1"/>
</dbReference>
<dbReference type="Pfam" id="PF05036">
    <property type="entry name" value="SPOR"/>
    <property type="match status" value="1"/>
</dbReference>
<dbReference type="InterPro" id="IPR007730">
    <property type="entry name" value="SPOR-like_dom"/>
</dbReference>
<dbReference type="SUPFAM" id="SSF110997">
    <property type="entry name" value="Sporulation related repeat"/>
    <property type="match status" value="1"/>
</dbReference>
<dbReference type="KEGG" id="psn:Pedsa_2671"/>
<keyword evidence="1" id="KW-0732">Signal</keyword>
<feature type="signal peptide" evidence="1">
    <location>
        <begin position="1"/>
        <end position="22"/>
    </location>
</feature>
<name>F0S699_PSESL</name>
<evidence type="ECO:0000259" key="2">
    <source>
        <dbReference type="PROSITE" id="PS51724"/>
    </source>
</evidence>
<dbReference type="PROSITE" id="PS51724">
    <property type="entry name" value="SPOR"/>
    <property type="match status" value="1"/>
</dbReference>
<dbReference type="STRING" id="762903.Pedsa_2671"/>
<keyword evidence="4" id="KW-1185">Reference proteome</keyword>
<dbReference type="GO" id="GO:0042834">
    <property type="term" value="F:peptidoglycan binding"/>
    <property type="evidence" value="ECO:0007669"/>
    <property type="project" value="InterPro"/>
</dbReference>
<dbReference type="Gene3D" id="3.30.70.1070">
    <property type="entry name" value="Sporulation related repeat"/>
    <property type="match status" value="1"/>
</dbReference>
<reference evidence="3 4" key="1">
    <citation type="journal article" date="2011" name="Stand. Genomic Sci.">
        <title>Complete genome sequence of the gliding, heparinolytic Pedobacter saltans type strain (113).</title>
        <authorList>
            <person name="Liolios K."/>
            <person name="Sikorski J."/>
            <person name="Lu M."/>
            <person name="Nolan M."/>
            <person name="Lapidus A."/>
            <person name="Lucas S."/>
            <person name="Hammon N."/>
            <person name="Deshpande S."/>
            <person name="Cheng J.F."/>
            <person name="Tapia R."/>
            <person name="Han C."/>
            <person name="Goodwin L."/>
            <person name="Pitluck S."/>
            <person name="Huntemann M."/>
            <person name="Ivanova N."/>
            <person name="Pagani I."/>
            <person name="Mavromatis K."/>
            <person name="Ovchinikova G."/>
            <person name="Pati A."/>
            <person name="Chen A."/>
            <person name="Palaniappan K."/>
            <person name="Land M."/>
            <person name="Hauser L."/>
            <person name="Brambilla E.M."/>
            <person name="Kotsyurbenko O."/>
            <person name="Rohde M."/>
            <person name="Tindall B.J."/>
            <person name="Abt B."/>
            <person name="Goker M."/>
            <person name="Detter J.C."/>
            <person name="Woyke T."/>
            <person name="Bristow J."/>
            <person name="Eisen J.A."/>
            <person name="Markowitz V."/>
            <person name="Hugenholtz P."/>
            <person name="Klenk H.P."/>
            <person name="Kyrpides N.C."/>
        </authorList>
    </citation>
    <scope>NUCLEOTIDE SEQUENCE [LARGE SCALE GENOMIC DNA]</scope>
    <source>
        <strain evidence="4">ATCC 51119 / DSM 12145 / JCM 21818 / LMG 10337 / NBRC 100064 / NCIMB 13643</strain>
    </source>
</reference>
<proteinExistence type="predicted"/>
<reference evidence="4" key="2">
    <citation type="submission" date="2011-02" db="EMBL/GenBank/DDBJ databases">
        <title>The complete genome of Pedobacter saltans DSM 12145.</title>
        <authorList>
            <consortium name="US DOE Joint Genome Institute (JGI-PGF)"/>
            <person name="Lucas S."/>
            <person name="Copeland A."/>
            <person name="Lapidus A."/>
            <person name="Bruce D."/>
            <person name="Goodwin L."/>
            <person name="Pitluck S."/>
            <person name="Kyrpides N."/>
            <person name="Mavromatis K."/>
            <person name="Pagani I."/>
            <person name="Ivanova N."/>
            <person name="Ovchinnikova G."/>
            <person name="Lu M."/>
            <person name="Detter J.C."/>
            <person name="Han C."/>
            <person name="Land M."/>
            <person name="Hauser L."/>
            <person name="Markowitz V."/>
            <person name="Cheng J.-F."/>
            <person name="Hugenholtz P."/>
            <person name="Woyke T."/>
            <person name="Wu D."/>
            <person name="Tindall B."/>
            <person name="Pomrenke H.G."/>
            <person name="Brambilla E."/>
            <person name="Klenk H.-P."/>
            <person name="Eisen J.A."/>
        </authorList>
    </citation>
    <scope>NUCLEOTIDE SEQUENCE [LARGE SCALE GENOMIC DNA]</scope>
    <source>
        <strain evidence="4">ATCC 51119 / DSM 12145 / JCM 21818 / LMG 10337 / NBRC 100064 / NCIMB 13643</strain>
    </source>
</reference>
<organism evidence="3 4">
    <name type="scientific">Pseudopedobacter saltans (strain ATCC 51119 / DSM 12145 / JCM 21818 / CCUG 39354 / LMG 10337 / NBRC 100064 / NCIMB 13643)</name>
    <name type="common">Pedobacter saltans</name>
    <dbReference type="NCBI Taxonomy" id="762903"/>
    <lineage>
        <taxon>Bacteria</taxon>
        <taxon>Pseudomonadati</taxon>
        <taxon>Bacteroidota</taxon>
        <taxon>Sphingobacteriia</taxon>
        <taxon>Sphingobacteriales</taxon>
        <taxon>Sphingobacteriaceae</taxon>
        <taxon>Pseudopedobacter</taxon>
    </lineage>
</organism>
<protein>
    <submittedName>
        <fullName evidence="3">Sporulation domain-containing protein</fullName>
    </submittedName>
</protein>
<accession>F0S699</accession>
<dbReference type="OrthoDB" id="2473397at2"/>
<dbReference type="EMBL" id="CP002545">
    <property type="protein sequence ID" value="ADY53213.1"/>
    <property type="molecule type" value="Genomic_DNA"/>
</dbReference>
<feature type="domain" description="SPOR" evidence="2">
    <location>
        <begin position="56"/>
        <end position="136"/>
    </location>
</feature>